<dbReference type="Proteomes" id="UP001059773">
    <property type="component" value="Chromosome"/>
</dbReference>
<keyword evidence="3" id="KW-0645">Protease</keyword>
<evidence type="ECO:0000256" key="1">
    <source>
        <dbReference type="SAM" id="Phobius"/>
    </source>
</evidence>
<dbReference type="EMBL" id="CP101914">
    <property type="protein sequence ID" value="UUI01387.1"/>
    <property type="molecule type" value="Genomic_DNA"/>
</dbReference>
<evidence type="ECO:0000313" key="3">
    <source>
        <dbReference type="EMBL" id="UUI01387.1"/>
    </source>
</evidence>
<accession>A0ABY5JR95</accession>
<sequence length="271" mass="30933">MDHQRLSFIWRIPIVFTAISIIWWISSGVNTWIGVEGEYSRTAHVLSALLIFSLVIPLIIVARKYLDKRPWTGLRLTSFKKGWKPFVYGGISYLIPALLGITIFSLFGWTKVNFQASFGELLFAVIVLLILVFMFEALPEELIFRGYFYRNLNNFLSKWKAVLAQSVLFVLFALIIGAAPSIDRIIFFIAIAIVIGMIRVITDNVWSAVGYHLAFQTMQQLFGHPYHQELTSTTPALIEIVILGIIPFSFAIVTLKLFVKKEPDWKEVDPE</sequence>
<evidence type="ECO:0000313" key="4">
    <source>
        <dbReference type="Proteomes" id="UP001059773"/>
    </source>
</evidence>
<feature type="transmembrane region" description="Helical" evidence="1">
    <location>
        <begin position="121"/>
        <end position="138"/>
    </location>
</feature>
<gene>
    <name evidence="3" type="ORF">NP439_15155</name>
</gene>
<dbReference type="Pfam" id="PF02517">
    <property type="entry name" value="Rce1-like"/>
    <property type="match status" value="1"/>
</dbReference>
<dbReference type="GO" id="GO:0008237">
    <property type="term" value="F:metallopeptidase activity"/>
    <property type="evidence" value="ECO:0007669"/>
    <property type="project" value="UniProtKB-KW"/>
</dbReference>
<reference evidence="3" key="1">
    <citation type="submission" date="2022-07" db="EMBL/GenBank/DDBJ databases">
        <title>FELIX.</title>
        <authorList>
            <person name="Wan K.H."/>
            <person name="Park S."/>
            <person name="Lawrence Q."/>
            <person name="Eichenberger J.P."/>
            <person name="Booth B.W."/>
            <person name="Piaggio A.J."/>
            <person name="Chandler J.C."/>
            <person name="Franklin A.B."/>
            <person name="Celniker S.E."/>
        </authorList>
    </citation>
    <scope>NUCLEOTIDE SEQUENCE</scope>
    <source>
        <strain evidence="3">QA-1986 374</strain>
    </source>
</reference>
<dbReference type="RefSeq" id="WP_256706786.1">
    <property type="nucleotide sequence ID" value="NZ_CP101914.1"/>
</dbReference>
<name>A0ABY5JR95_9BACI</name>
<proteinExistence type="predicted"/>
<protein>
    <submittedName>
        <fullName evidence="3">CPBP family intramembrane metalloprotease</fullName>
    </submittedName>
</protein>
<feature type="transmembrane region" description="Helical" evidence="1">
    <location>
        <begin position="45"/>
        <end position="66"/>
    </location>
</feature>
<keyword evidence="3" id="KW-0378">Hydrolase</keyword>
<organism evidence="3 4">
    <name type="scientific">Oceanobacillus jeddahense</name>
    <dbReference type="NCBI Taxonomy" id="1462527"/>
    <lineage>
        <taxon>Bacteria</taxon>
        <taxon>Bacillati</taxon>
        <taxon>Bacillota</taxon>
        <taxon>Bacilli</taxon>
        <taxon>Bacillales</taxon>
        <taxon>Bacillaceae</taxon>
        <taxon>Oceanobacillus</taxon>
    </lineage>
</organism>
<keyword evidence="1" id="KW-0472">Membrane</keyword>
<keyword evidence="4" id="KW-1185">Reference proteome</keyword>
<feature type="transmembrane region" description="Helical" evidence="1">
    <location>
        <begin position="185"/>
        <end position="215"/>
    </location>
</feature>
<keyword evidence="1" id="KW-0812">Transmembrane</keyword>
<feature type="transmembrane region" description="Helical" evidence="1">
    <location>
        <begin position="86"/>
        <end position="109"/>
    </location>
</feature>
<feature type="transmembrane region" description="Helical" evidence="1">
    <location>
        <begin position="159"/>
        <end position="179"/>
    </location>
</feature>
<evidence type="ECO:0000259" key="2">
    <source>
        <dbReference type="Pfam" id="PF02517"/>
    </source>
</evidence>
<keyword evidence="3" id="KW-0482">Metalloprotease</keyword>
<dbReference type="InterPro" id="IPR003675">
    <property type="entry name" value="Rce1/LyrA-like_dom"/>
</dbReference>
<keyword evidence="1" id="KW-1133">Transmembrane helix</keyword>
<feature type="transmembrane region" description="Helical" evidence="1">
    <location>
        <begin position="236"/>
        <end position="259"/>
    </location>
</feature>
<feature type="transmembrane region" description="Helical" evidence="1">
    <location>
        <begin position="12"/>
        <end position="33"/>
    </location>
</feature>
<feature type="domain" description="CAAX prenyl protease 2/Lysostaphin resistance protein A-like" evidence="2">
    <location>
        <begin position="125"/>
        <end position="217"/>
    </location>
</feature>